<reference evidence="5" key="1">
    <citation type="journal article" date="2019" name="Plant Biotechnol. J.">
        <title>Genome sequencing of the Australian wild diploid species Gossypium australe highlights disease resistance and delayed gland morphogenesis.</title>
        <authorList>
            <person name="Cai Y."/>
            <person name="Cai X."/>
            <person name="Wang Q."/>
            <person name="Wang P."/>
            <person name="Zhang Y."/>
            <person name="Cai C."/>
            <person name="Xu Y."/>
            <person name="Wang K."/>
            <person name="Zhou Z."/>
            <person name="Wang C."/>
            <person name="Geng S."/>
            <person name="Li B."/>
            <person name="Dong Q."/>
            <person name="Hou Y."/>
            <person name="Wang H."/>
            <person name="Ai P."/>
            <person name="Liu Z."/>
            <person name="Yi F."/>
            <person name="Sun M."/>
            <person name="An G."/>
            <person name="Cheng J."/>
            <person name="Zhang Y."/>
            <person name="Shi Q."/>
            <person name="Xie Y."/>
            <person name="Shi X."/>
            <person name="Chang Y."/>
            <person name="Huang F."/>
            <person name="Chen Y."/>
            <person name="Hong S."/>
            <person name="Mi L."/>
            <person name="Sun Q."/>
            <person name="Zhang L."/>
            <person name="Zhou B."/>
            <person name="Peng R."/>
            <person name="Zhang X."/>
            <person name="Liu F."/>
        </authorList>
    </citation>
    <scope>NUCLEOTIDE SEQUENCE [LARGE SCALE GENOMIC DNA]</scope>
    <source>
        <strain evidence="5">cv. PA1801</strain>
    </source>
</reference>
<dbReference type="Gene3D" id="3.30.70.270">
    <property type="match status" value="1"/>
</dbReference>
<protein>
    <submittedName>
        <fullName evidence="4">Integrase</fullName>
    </submittedName>
</protein>
<name>A0A5B6UYM8_9ROSI</name>
<evidence type="ECO:0000313" key="4">
    <source>
        <dbReference type="EMBL" id="KAA3462136.1"/>
    </source>
</evidence>
<gene>
    <name evidence="4" type="ORF">EPI10_028652</name>
</gene>
<dbReference type="InterPro" id="IPR041577">
    <property type="entry name" value="RT_RNaseH_2"/>
</dbReference>
<dbReference type="Pfam" id="PF17919">
    <property type="entry name" value="RT_RNaseH_2"/>
    <property type="match status" value="1"/>
</dbReference>
<dbReference type="Pfam" id="PF17921">
    <property type="entry name" value="Integrase_H2C2"/>
    <property type="match status" value="1"/>
</dbReference>
<dbReference type="AlphaFoldDB" id="A0A5B6UYM8"/>
<dbReference type="InterPro" id="IPR050951">
    <property type="entry name" value="Retrovirus_Pol_polyprotein"/>
</dbReference>
<evidence type="ECO:0000259" key="2">
    <source>
        <dbReference type="Pfam" id="PF17919"/>
    </source>
</evidence>
<evidence type="ECO:0000259" key="3">
    <source>
        <dbReference type="Pfam" id="PF17921"/>
    </source>
</evidence>
<dbReference type="Proteomes" id="UP000325315">
    <property type="component" value="Unassembled WGS sequence"/>
</dbReference>
<accession>A0A5B6UYM8</accession>
<evidence type="ECO:0000256" key="1">
    <source>
        <dbReference type="ARBA" id="ARBA00023268"/>
    </source>
</evidence>
<dbReference type="PANTHER" id="PTHR37984">
    <property type="entry name" value="PROTEIN CBG26694"/>
    <property type="match status" value="1"/>
</dbReference>
<sequence length="262" mass="30291">MIFDDCYTDDSIFEWPKKCQQSFKQLKALLTEAPVLVQPKSGKEFVIFSDVSLNGLGCVLMQEDKLRPHEKNYSTHDLELAAIKDLNLRQRIWLELLKDYELVIDYHSWKANIVADALSKKSLFDLRAMNTQLTLSDDGLVVAELKAKFKFAKLRNVTMNCKLKEYNANYQIGSDDCLLFQDRICVLRNSELIHKILHEAHSSCLSIHPGSTKMYSYLKQLYWWSGMKRDILEFVSKCLVCQQVKPEHQVPSGLLQPVMIPE</sequence>
<organism evidence="4 5">
    <name type="scientific">Gossypium australe</name>
    <dbReference type="NCBI Taxonomy" id="47621"/>
    <lineage>
        <taxon>Eukaryota</taxon>
        <taxon>Viridiplantae</taxon>
        <taxon>Streptophyta</taxon>
        <taxon>Embryophyta</taxon>
        <taxon>Tracheophyta</taxon>
        <taxon>Spermatophyta</taxon>
        <taxon>Magnoliopsida</taxon>
        <taxon>eudicotyledons</taxon>
        <taxon>Gunneridae</taxon>
        <taxon>Pentapetalae</taxon>
        <taxon>rosids</taxon>
        <taxon>malvids</taxon>
        <taxon>Malvales</taxon>
        <taxon>Malvaceae</taxon>
        <taxon>Malvoideae</taxon>
        <taxon>Gossypium</taxon>
    </lineage>
</organism>
<dbReference type="InterPro" id="IPR043128">
    <property type="entry name" value="Rev_trsase/Diguanyl_cyclase"/>
</dbReference>
<dbReference type="InterPro" id="IPR041588">
    <property type="entry name" value="Integrase_H2C2"/>
</dbReference>
<keyword evidence="5" id="KW-1185">Reference proteome</keyword>
<dbReference type="EMBL" id="SMMG02000009">
    <property type="protein sequence ID" value="KAA3462136.1"/>
    <property type="molecule type" value="Genomic_DNA"/>
</dbReference>
<dbReference type="PANTHER" id="PTHR37984:SF5">
    <property type="entry name" value="PROTEIN NYNRIN-LIKE"/>
    <property type="match status" value="1"/>
</dbReference>
<feature type="domain" description="Integrase zinc-binding" evidence="3">
    <location>
        <begin position="190"/>
        <end position="246"/>
    </location>
</feature>
<keyword evidence="1" id="KW-0511">Multifunctional enzyme</keyword>
<feature type="domain" description="Reverse transcriptase/retrotransposon-derived protein RNase H-like" evidence="2">
    <location>
        <begin position="15"/>
        <end position="85"/>
    </location>
</feature>
<comment type="caution">
    <text evidence="4">The sequence shown here is derived from an EMBL/GenBank/DDBJ whole genome shotgun (WGS) entry which is preliminary data.</text>
</comment>
<dbReference type="Gene3D" id="1.10.340.70">
    <property type="match status" value="1"/>
</dbReference>
<dbReference type="SUPFAM" id="SSF56672">
    <property type="entry name" value="DNA/RNA polymerases"/>
    <property type="match status" value="1"/>
</dbReference>
<dbReference type="GO" id="GO:0003824">
    <property type="term" value="F:catalytic activity"/>
    <property type="evidence" value="ECO:0007669"/>
    <property type="project" value="UniProtKB-KW"/>
</dbReference>
<dbReference type="InterPro" id="IPR043502">
    <property type="entry name" value="DNA/RNA_pol_sf"/>
</dbReference>
<evidence type="ECO:0000313" key="5">
    <source>
        <dbReference type="Proteomes" id="UP000325315"/>
    </source>
</evidence>
<dbReference type="OrthoDB" id="111931at2759"/>
<proteinExistence type="predicted"/>